<gene>
    <name evidence="1" type="ORF">SISSUDRAFT_1036873</name>
</gene>
<dbReference type="AlphaFoldDB" id="A0A165YWJ3"/>
<dbReference type="Proteomes" id="UP000076798">
    <property type="component" value="Unassembled WGS sequence"/>
</dbReference>
<protein>
    <submittedName>
        <fullName evidence="1">Uncharacterized protein</fullName>
    </submittedName>
</protein>
<evidence type="ECO:0000313" key="2">
    <source>
        <dbReference type="Proteomes" id="UP000076798"/>
    </source>
</evidence>
<accession>A0A165YWJ3</accession>
<keyword evidence="2" id="KW-1185">Reference proteome</keyword>
<name>A0A165YWJ3_9AGAM</name>
<dbReference type="EMBL" id="KV428225">
    <property type="protein sequence ID" value="KZT33685.1"/>
    <property type="molecule type" value="Genomic_DNA"/>
</dbReference>
<evidence type="ECO:0000313" key="1">
    <source>
        <dbReference type="EMBL" id="KZT33685.1"/>
    </source>
</evidence>
<sequence>MSDSLGGLRTHCCRRTGQRNVFRPRPVELLQQLSGLSWCIGRVFPEGVLSRIHLTNLVSLFIDPHLPRLGLCLCSCPDTRHVTTSTSIDTSSSPSSISYIPSKAKNASFTENVLKPIWNAAQLERLSNLSNPLVAHLPVRFRHSRMRRIKEDAVRKGLVVLATKAFVKASADALVKVMQGLTIANLDEIDALTEGFNALDLSIRRAYVQGQDIADAMQTSAVPS</sequence>
<proteinExistence type="predicted"/>
<organism evidence="1 2">
    <name type="scientific">Sistotremastrum suecicum HHB10207 ss-3</name>
    <dbReference type="NCBI Taxonomy" id="1314776"/>
    <lineage>
        <taxon>Eukaryota</taxon>
        <taxon>Fungi</taxon>
        <taxon>Dikarya</taxon>
        <taxon>Basidiomycota</taxon>
        <taxon>Agaricomycotina</taxon>
        <taxon>Agaricomycetes</taxon>
        <taxon>Sistotremastrales</taxon>
        <taxon>Sistotremastraceae</taxon>
        <taxon>Sistotremastrum</taxon>
    </lineage>
</organism>
<reference evidence="1 2" key="1">
    <citation type="journal article" date="2016" name="Mol. Biol. Evol.">
        <title>Comparative Genomics of Early-Diverging Mushroom-Forming Fungi Provides Insights into the Origins of Lignocellulose Decay Capabilities.</title>
        <authorList>
            <person name="Nagy L.G."/>
            <person name="Riley R."/>
            <person name="Tritt A."/>
            <person name="Adam C."/>
            <person name="Daum C."/>
            <person name="Floudas D."/>
            <person name="Sun H."/>
            <person name="Yadav J.S."/>
            <person name="Pangilinan J."/>
            <person name="Larsson K.H."/>
            <person name="Matsuura K."/>
            <person name="Barry K."/>
            <person name="Labutti K."/>
            <person name="Kuo R."/>
            <person name="Ohm R.A."/>
            <person name="Bhattacharya S.S."/>
            <person name="Shirouzu T."/>
            <person name="Yoshinaga Y."/>
            <person name="Martin F.M."/>
            <person name="Grigoriev I.V."/>
            <person name="Hibbett D.S."/>
        </authorList>
    </citation>
    <scope>NUCLEOTIDE SEQUENCE [LARGE SCALE GENOMIC DNA]</scope>
    <source>
        <strain evidence="1 2">HHB10207 ss-3</strain>
    </source>
</reference>